<dbReference type="PANTHER" id="PTHR43884:SF12">
    <property type="entry name" value="ISOVALERYL-COA DEHYDROGENASE, MITOCHONDRIAL-RELATED"/>
    <property type="match status" value="1"/>
</dbReference>
<dbReference type="PANTHER" id="PTHR43884">
    <property type="entry name" value="ACYL-COA DEHYDROGENASE"/>
    <property type="match status" value="1"/>
</dbReference>
<feature type="domain" description="Acyl-CoA dehydrogenase/oxidase N-terminal" evidence="8">
    <location>
        <begin position="10"/>
        <end position="122"/>
    </location>
</feature>
<dbReference type="InterPro" id="IPR009075">
    <property type="entry name" value="AcylCo_DH/oxidase_C"/>
</dbReference>
<dbReference type="InterPro" id="IPR009100">
    <property type="entry name" value="AcylCoA_DH/oxidase_NM_dom_sf"/>
</dbReference>
<dbReference type="PROSITE" id="PS00073">
    <property type="entry name" value="ACYL_COA_DH_2"/>
    <property type="match status" value="1"/>
</dbReference>
<dbReference type="Gene3D" id="1.10.540.10">
    <property type="entry name" value="Acyl-CoA dehydrogenase/oxidase, N-terminal domain"/>
    <property type="match status" value="1"/>
</dbReference>
<evidence type="ECO:0000259" key="7">
    <source>
        <dbReference type="Pfam" id="PF02770"/>
    </source>
</evidence>
<dbReference type="SUPFAM" id="SSF47203">
    <property type="entry name" value="Acyl-CoA dehydrogenase C-terminal domain-like"/>
    <property type="match status" value="1"/>
</dbReference>
<dbReference type="Pfam" id="PF02771">
    <property type="entry name" value="Acyl-CoA_dh_N"/>
    <property type="match status" value="1"/>
</dbReference>
<protein>
    <submittedName>
        <fullName evidence="9">Butyryl-coa dehydrogenase</fullName>
        <ecNumber evidence="9">1.3.8.1</ecNumber>
    </submittedName>
</protein>
<dbReference type="FunFam" id="1.10.540.10:FF:000002">
    <property type="entry name" value="Acyl-CoA dehydrogenase FadE19"/>
    <property type="match status" value="1"/>
</dbReference>
<evidence type="ECO:0000256" key="3">
    <source>
        <dbReference type="ARBA" id="ARBA00022630"/>
    </source>
</evidence>
<dbReference type="GO" id="GO:0050660">
    <property type="term" value="F:flavin adenine dinucleotide binding"/>
    <property type="evidence" value="ECO:0007669"/>
    <property type="project" value="InterPro"/>
</dbReference>
<dbReference type="Gene3D" id="2.40.110.10">
    <property type="entry name" value="Butyryl-CoA Dehydrogenase, subunit A, domain 2"/>
    <property type="match status" value="1"/>
</dbReference>
<keyword evidence="4" id="KW-0274">FAD</keyword>
<dbReference type="InterPro" id="IPR013786">
    <property type="entry name" value="AcylCoA_DH/ox_N"/>
</dbReference>
<dbReference type="InterPro" id="IPR006091">
    <property type="entry name" value="Acyl-CoA_Oxase/DH_mid-dom"/>
</dbReference>
<keyword evidence="3" id="KW-0285">Flavoprotein</keyword>
<dbReference type="AlphaFoldDB" id="A0A0W8FZZ4"/>
<evidence type="ECO:0000256" key="4">
    <source>
        <dbReference type="ARBA" id="ARBA00022827"/>
    </source>
</evidence>
<comment type="similarity">
    <text evidence="2">Belongs to the acyl-CoA dehydrogenase family.</text>
</comment>
<keyword evidence="5 9" id="KW-0560">Oxidoreductase</keyword>
<comment type="caution">
    <text evidence="9">The sequence shown here is derived from an EMBL/GenBank/DDBJ whole genome shotgun (WGS) entry which is preliminary data.</text>
</comment>
<dbReference type="InterPro" id="IPR046373">
    <property type="entry name" value="Acyl-CoA_Oxase/DH_mid-dom_sf"/>
</dbReference>
<name>A0A0W8FZZ4_9ZZZZ</name>
<evidence type="ECO:0000313" key="9">
    <source>
        <dbReference type="EMBL" id="KUG26270.1"/>
    </source>
</evidence>
<dbReference type="Pfam" id="PF02770">
    <property type="entry name" value="Acyl-CoA_dh_M"/>
    <property type="match status" value="1"/>
</dbReference>
<dbReference type="GO" id="GO:0016937">
    <property type="term" value="F:short-chain fatty acyl-CoA dehydrogenase activity"/>
    <property type="evidence" value="ECO:0007669"/>
    <property type="project" value="UniProtKB-EC"/>
</dbReference>
<dbReference type="InterPro" id="IPR006089">
    <property type="entry name" value="Acyl-CoA_DH_CS"/>
</dbReference>
<dbReference type="Gene3D" id="1.20.140.10">
    <property type="entry name" value="Butyryl-CoA Dehydrogenase, subunit A, domain 3"/>
    <property type="match status" value="1"/>
</dbReference>
<dbReference type="PIRSF" id="PIRSF016578">
    <property type="entry name" value="HsaA"/>
    <property type="match status" value="1"/>
</dbReference>
<evidence type="ECO:0000256" key="1">
    <source>
        <dbReference type="ARBA" id="ARBA00001974"/>
    </source>
</evidence>
<dbReference type="SUPFAM" id="SSF56645">
    <property type="entry name" value="Acyl-CoA dehydrogenase NM domain-like"/>
    <property type="match status" value="1"/>
</dbReference>
<dbReference type="FunFam" id="1.20.140.10:FF:000004">
    <property type="entry name" value="Acyl-CoA dehydrogenase FadE25"/>
    <property type="match status" value="1"/>
</dbReference>
<sequence length="384" mass="41887">MDITKYIPLNENQQMIKETIREFAESKIRPHVMEWDEDQIFPIDLMHELGELGFLGILVPEELGGAGLGYVEYTIVVEEIARIDPSVALSVAAHNGLCTNHINVFGSDELKKKYIPDLATGKKIGAWGLTEPASGSDAGGMQTTAEKVGDHYILNGTKTFITHGKSGETSVIMAITDKEKGKKGISAFVVEKGTEGFSVGKKENKLGMRASETVQLIFDNCKVPASNLIGKEGEGFTQAMKILEGGRISIAALSCGLTVGCLEATLNYSKERKQFNKSLSEFQAIQFKLADMATELHAARLLTYDSARIKDSGGDISFPASMAKLFSSEIATKASNEAVQIFGGYGFVKDYPVEKFYRDVKLLTIGEGTSEVQRIVIARHLLRD</sequence>
<evidence type="ECO:0000256" key="5">
    <source>
        <dbReference type="ARBA" id="ARBA00023002"/>
    </source>
</evidence>
<evidence type="ECO:0000256" key="2">
    <source>
        <dbReference type="ARBA" id="ARBA00009347"/>
    </source>
</evidence>
<evidence type="ECO:0000259" key="8">
    <source>
        <dbReference type="Pfam" id="PF02771"/>
    </source>
</evidence>
<evidence type="ECO:0000259" key="6">
    <source>
        <dbReference type="Pfam" id="PF00441"/>
    </source>
</evidence>
<proteinExistence type="inferred from homology"/>
<dbReference type="InterPro" id="IPR037069">
    <property type="entry name" value="AcylCoA_DH/ox_N_sf"/>
</dbReference>
<comment type="cofactor">
    <cofactor evidence="1">
        <name>FAD</name>
        <dbReference type="ChEBI" id="CHEBI:57692"/>
    </cofactor>
</comment>
<dbReference type="EC" id="1.3.8.1" evidence="9"/>
<feature type="domain" description="Acyl-CoA dehydrogenase/oxidase C-terminal" evidence="6">
    <location>
        <begin position="233"/>
        <end position="382"/>
    </location>
</feature>
<dbReference type="PROSITE" id="PS00072">
    <property type="entry name" value="ACYL_COA_DH_1"/>
    <property type="match status" value="1"/>
</dbReference>
<accession>A0A0W8FZZ4</accession>
<dbReference type="InterPro" id="IPR036250">
    <property type="entry name" value="AcylCo_DH-like_C"/>
</dbReference>
<feature type="domain" description="Acyl-CoA oxidase/dehydrogenase middle" evidence="7">
    <location>
        <begin position="127"/>
        <end position="221"/>
    </location>
</feature>
<dbReference type="Pfam" id="PF00441">
    <property type="entry name" value="Acyl-CoA_dh_1"/>
    <property type="match status" value="1"/>
</dbReference>
<dbReference type="EMBL" id="LNQE01000495">
    <property type="protein sequence ID" value="KUG26270.1"/>
    <property type="molecule type" value="Genomic_DNA"/>
</dbReference>
<dbReference type="CDD" id="cd01158">
    <property type="entry name" value="SCAD_SBCAD"/>
    <property type="match status" value="1"/>
</dbReference>
<reference evidence="9" key="1">
    <citation type="journal article" date="2015" name="Proc. Natl. Acad. Sci. U.S.A.">
        <title>Networks of energetic and metabolic interactions define dynamics in microbial communities.</title>
        <authorList>
            <person name="Embree M."/>
            <person name="Liu J.K."/>
            <person name="Al-Bassam M.M."/>
            <person name="Zengler K."/>
        </authorList>
    </citation>
    <scope>NUCLEOTIDE SEQUENCE</scope>
</reference>
<dbReference type="FunFam" id="2.40.110.10:FF:000001">
    <property type="entry name" value="Acyl-CoA dehydrogenase, mitochondrial"/>
    <property type="match status" value="1"/>
</dbReference>
<organism evidence="9">
    <name type="scientific">hydrocarbon metagenome</name>
    <dbReference type="NCBI Taxonomy" id="938273"/>
    <lineage>
        <taxon>unclassified sequences</taxon>
        <taxon>metagenomes</taxon>
        <taxon>ecological metagenomes</taxon>
    </lineage>
</organism>
<gene>
    <name evidence="9" type="ORF">ASZ90_003892</name>
</gene>